<dbReference type="RefSeq" id="WP_284076849.1">
    <property type="nucleotide sequence ID" value="NZ_JAVLSM010000007.1"/>
</dbReference>
<organism evidence="2">
    <name type="scientific">Herbaspirillum huttiense subsp. nephrolepidis</name>
    <dbReference type="NCBI Taxonomy" id="3075126"/>
    <lineage>
        <taxon>Bacteria</taxon>
        <taxon>Pseudomonadati</taxon>
        <taxon>Pseudomonadota</taxon>
        <taxon>Betaproteobacteria</taxon>
        <taxon>Burkholderiales</taxon>
        <taxon>Oxalobacteraceae</taxon>
        <taxon>Herbaspirillum</taxon>
    </lineage>
</organism>
<dbReference type="AlphaFoldDB" id="A0AAE4K823"/>
<name>A0AAE4K823_9BURK</name>
<comment type="caution">
    <text evidence="2">The sequence shown here is derived from an EMBL/GenBank/DDBJ whole genome shotgun (WGS) entry which is preliminary data.</text>
</comment>
<feature type="region of interest" description="Disordered" evidence="1">
    <location>
        <begin position="211"/>
        <end position="240"/>
    </location>
</feature>
<evidence type="ECO:0000256" key="1">
    <source>
        <dbReference type="SAM" id="MobiDB-lite"/>
    </source>
</evidence>
<gene>
    <name evidence="2" type="ORF">RJN63_11120</name>
</gene>
<dbReference type="EMBL" id="JAVRAA010000005">
    <property type="protein sequence ID" value="MDT0337380.1"/>
    <property type="molecule type" value="Genomic_DNA"/>
</dbReference>
<protein>
    <submittedName>
        <fullName evidence="2">Uncharacterized protein</fullName>
    </submittedName>
</protein>
<accession>A0AAE4K823</accession>
<reference evidence="2" key="1">
    <citation type="submission" date="2023-02" db="EMBL/GenBank/DDBJ databases">
        <title>Description of Herbaspirillum huttiense subsp. nephrolepsisexaltata and Herbaspirillum huttiense subsp. lycopersicon.</title>
        <authorList>
            <person name="Poudel M."/>
            <person name="Sharma A."/>
            <person name="Goss E."/>
            <person name="Tapia J.H."/>
            <person name="Harmon C.M."/>
            <person name="Jones J.B."/>
        </authorList>
    </citation>
    <scope>NUCLEOTIDE SEQUENCE</scope>
    <source>
        <strain evidence="2">NC40101</strain>
    </source>
</reference>
<sequence>MSNPADQEVSASIQDASAYFLQMNKDGLPDGCNVIWEKVFFTPPEFTTAFTRGGFDGVAIAPQFMVMNATQMFGPIGLGWGFTVSDDQIIDGAPIVSPAGAVICVEKIHRVKVKLWYNKIDGGQKRSGFVEQFGATKYVYRDASGDVTSNEDAFKSSVTDGMTKCLSLLGFSGDVYMNLHKDSKYREFLSSQAGRDKVQALPAGTRELLAKTAGGADRQSQGSIPQERPAATNGGHTKPKAPETFAEIEAAFRARSGLTQTCLDILTRFSEGKVSADPEKVRMGILAEKNITDFERSYLLARPEISNTSNPSAGRAQLL</sequence>
<proteinExistence type="predicted"/>
<evidence type="ECO:0000313" key="2">
    <source>
        <dbReference type="EMBL" id="MDT0337380.1"/>
    </source>
</evidence>